<dbReference type="Proteomes" id="UP000037178">
    <property type="component" value="Unassembled WGS sequence"/>
</dbReference>
<keyword evidence="8" id="KW-1185">Reference proteome</keyword>
<dbReference type="STRING" id="1675527.AIOL_002025"/>
<gene>
    <name evidence="7" type="ORF">AIOL_002025</name>
</gene>
<dbReference type="PATRIC" id="fig|1675527.3.peg.2130"/>
<name>A0A0J9E2Y4_9RHOB</name>
<evidence type="ECO:0000313" key="8">
    <source>
        <dbReference type="Proteomes" id="UP000037178"/>
    </source>
</evidence>
<evidence type="ECO:0000259" key="6">
    <source>
        <dbReference type="Pfam" id="PF06271"/>
    </source>
</evidence>
<evidence type="ECO:0000256" key="1">
    <source>
        <dbReference type="ARBA" id="ARBA00004141"/>
    </source>
</evidence>
<keyword evidence="4 5" id="KW-0472">Membrane</keyword>
<evidence type="ECO:0000256" key="5">
    <source>
        <dbReference type="SAM" id="Phobius"/>
    </source>
</evidence>
<organism evidence="7 8">
    <name type="scientific">Candidatus Rhodobacter oscarellae</name>
    <dbReference type="NCBI Taxonomy" id="1675527"/>
    <lineage>
        <taxon>Bacteria</taxon>
        <taxon>Pseudomonadati</taxon>
        <taxon>Pseudomonadota</taxon>
        <taxon>Alphaproteobacteria</taxon>
        <taxon>Rhodobacterales</taxon>
        <taxon>Rhodobacter group</taxon>
        <taxon>Rhodobacter</taxon>
    </lineage>
</organism>
<comment type="caution">
    <text evidence="7">The sequence shown here is derived from an EMBL/GenBank/DDBJ whole genome shotgun (WGS) entry which is preliminary data.</text>
</comment>
<proteinExistence type="predicted"/>
<evidence type="ECO:0000256" key="3">
    <source>
        <dbReference type="ARBA" id="ARBA00022989"/>
    </source>
</evidence>
<accession>A0A0J9E2Y4</accession>
<sequence length="152" mass="16817">MPQENDPYWGLPDPQIKPEFYASTATKRLLAWFIDFAAISAICVVILPFTAFLALFIFPVLYLVVGFFYRVITISNGSATPGMRFMAIELRTREGARLDRTLALLHTLGYTLSTSMVLVQLASMALMATTPRGQGLSDLILGTTAINRSNHL</sequence>
<comment type="subcellular location">
    <subcellularLocation>
        <location evidence="1">Membrane</location>
        <topology evidence="1">Multi-pass membrane protein</topology>
    </subcellularLocation>
</comment>
<evidence type="ECO:0000256" key="4">
    <source>
        <dbReference type="ARBA" id="ARBA00023136"/>
    </source>
</evidence>
<dbReference type="Pfam" id="PF06271">
    <property type="entry name" value="RDD"/>
    <property type="match status" value="1"/>
</dbReference>
<dbReference type="EMBL" id="LFTY01000002">
    <property type="protein sequence ID" value="KMW57067.1"/>
    <property type="molecule type" value="Genomic_DNA"/>
</dbReference>
<protein>
    <submittedName>
        <fullName evidence="7">RDD family protein</fullName>
    </submittedName>
</protein>
<evidence type="ECO:0000256" key="2">
    <source>
        <dbReference type="ARBA" id="ARBA00022692"/>
    </source>
</evidence>
<dbReference type="RefSeq" id="WP_049642855.1">
    <property type="nucleotide sequence ID" value="NZ_LFTY01000002.1"/>
</dbReference>
<feature type="domain" description="RDD" evidence="6">
    <location>
        <begin position="24"/>
        <end position="141"/>
    </location>
</feature>
<feature type="transmembrane region" description="Helical" evidence="5">
    <location>
        <begin position="29"/>
        <end position="61"/>
    </location>
</feature>
<feature type="transmembrane region" description="Helical" evidence="5">
    <location>
        <begin position="108"/>
        <end position="128"/>
    </location>
</feature>
<reference evidence="7 8" key="1">
    <citation type="submission" date="2015-06" db="EMBL/GenBank/DDBJ databases">
        <title>Draft genome sequence of an Alphaproteobacteria species associated to the Mediterranean sponge Oscarella lobularis.</title>
        <authorList>
            <person name="Jourda C."/>
            <person name="Santini S."/>
            <person name="Claverie J.-M."/>
        </authorList>
    </citation>
    <scope>NUCLEOTIDE SEQUENCE [LARGE SCALE GENOMIC DNA]</scope>
    <source>
        <strain evidence="7">IGS</strain>
    </source>
</reference>
<dbReference type="GO" id="GO:0016020">
    <property type="term" value="C:membrane"/>
    <property type="evidence" value="ECO:0007669"/>
    <property type="project" value="UniProtKB-SubCell"/>
</dbReference>
<dbReference type="InterPro" id="IPR010432">
    <property type="entry name" value="RDD"/>
</dbReference>
<keyword evidence="3 5" id="KW-1133">Transmembrane helix</keyword>
<keyword evidence="2 5" id="KW-0812">Transmembrane</keyword>
<dbReference type="AlphaFoldDB" id="A0A0J9E2Y4"/>
<evidence type="ECO:0000313" key="7">
    <source>
        <dbReference type="EMBL" id="KMW57067.1"/>
    </source>
</evidence>
<dbReference type="OrthoDB" id="7270324at2"/>